<dbReference type="InterPro" id="IPR004612">
    <property type="entry name" value="Resolv_RecU"/>
</dbReference>
<dbReference type="GO" id="GO:0006310">
    <property type="term" value="P:DNA recombination"/>
    <property type="evidence" value="ECO:0007669"/>
    <property type="project" value="UniProtKB-KW"/>
</dbReference>
<keyword evidence="10" id="KW-0233">DNA recombination</keyword>
<dbReference type="Proteomes" id="UP000424468">
    <property type="component" value="Chromosome"/>
</dbReference>
<evidence type="ECO:0000256" key="13">
    <source>
        <dbReference type="ARBA" id="ARBA00029523"/>
    </source>
</evidence>
<comment type="cofactor">
    <cofactor evidence="1">
        <name>Mg(2+)</name>
        <dbReference type="ChEBI" id="CHEBI:18420"/>
    </cofactor>
</comment>
<evidence type="ECO:0000256" key="4">
    <source>
        <dbReference type="ARBA" id="ARBA00022722"/>
    </source>
</evidence>
<dbReference type="GO" id="GO:0006281">
    <property type="term" value="P:DNA repair"/>
    <property type="evidence" value="ECO:0007669"/>
    <property type="project" value="UniProtKB-KW"/>
</dbReference>
<dbReference type="Pfam" id="PF03838">
    <property type="entry name" value="RecU"/>
    <property type="match status" value="1"/>
</dbReference>
<dbReference type="GO" id="GO:0004519">
    <property type="term" value="F:endonuclease activity"/>
    <property type="evidence" value="ECO:0007669"/>
    <property type="project" value="UniProtKB-KW"/>
</dbReference>
<evidence type="ECO:0000256" key="8">
    <source>
        <dbReference type="ARBA" id="ARBA00022801"/>
    </source>
</evidence>
<dbReference type="KEGG" id="stab:STABA_v1c03600"/>
<evidence type="ECO:0000256" key="10">
    <source>
        <dbReference type="ARBA" id="ARBA00023172"/>
    </source>
</evidence>
<dbReference type="GO" id="GO:0005737">
    <property type="term" value="C:cytoplasm"/>
    <property type="evidence" value="ECO:0007669"/>
    <property type="project" value="UniProtKB-SubCell"/>
</dbReference>
<comment type="similarity">
    <text evidence="12">Belongs to the RecU family.</text>
</comment>
<evidence type="ECO:0000256" key="6">
    <source>
        <dbReference type="ARBA" id="ARBA00022759"/>
    </source>
</evidence>
<dbReference type="GO" id="GO:0046872">
    <property type="term" value="F:metal ion binding"/>
    <property type="evidence" value="ECO:0007669"/>
    <property type="project" value="UniProtKB-KW"/>
</dbReference>
<dbReference type="SUPFAM" id="SSF52980">
    <property type="entry name" value="Restriction endonuclease-like"/>
    <property type="match status" value="1"/>
</dbReference>
<evidence type="ECO:0000256" key="5">
    <source>
        <dbReference type="ARBA" id="ARBA00022723"/>
    </source>
</evidence>
<evidence type="ECO:0000256" key="12">
    <source>
        <dbReference type="ARBA" id="ARBA00023447"/>
    </source>
</evidence>
<keyword evidence="7" id="KW-0227">DNA damage</keyword>
<proteinExistence type="inferred from homology"/>
<evidence type="ECO:0000313" key="14">
    <source>
        <dbReference type="EMBL" id="QGS51723.1"/>
    </source>
</evidence>
<dbReference type="Gene3D" id="3.40.1350.10">
    <property type="match status" value="1"/>
</dbReference>
<keyword evidence="5" id="KW-0479">Metal-binding</keyword>
<evidence type="ECO:0000256" key="7">
    <source>
        <dbReference type="ARBA" id="ARBA00022763"/>
    </source>
</evidence>
<keyword evidence="11" id="KW-0234">DNA repair</keyword>
<protein>
    <recommendedName>
        <fullName evidence="13">Holliday junction resolvase RecU</fullName>
    </recommendedName>
</protein>
<evidence type="ECO:0000256" key="9">
    <source>
        <dbReference type="ARBA" id="ARBA00022842"/>
    </source>
</evidence>
<keyword evidence="8" id="KW-0378">Hydrolase</keyword>
<name>A0A6I6CI45_9MOLU</name>
<dbReference type="GO" id="GO:0016787">
    <property type="term" value="F:hydrolase activity"/>
    <property type="evidence" value="ECO:0007669"/>
    <property type="project" value="UniProtKB-KW"/>
</dbReference>
<dbReference type="InterPro" id="IPR011335">
    <property type="entry name" value="Restrct_endonuc-II-like"/>
</dbReference>
<keyword evidence="3" id="KW-0963">Cytoplasm</keyword>
<dbReference type="InterPro" id="IPR011856">
    <property type="entry name" value="tRNA_endonuc-like_dom_sf"/>
</dbReference>
<keyword evidence="9" id="KW-0460">Magnesium</keyword>
<keyword evidence="6 14" id="KW-0255">Endonuclease</keyword>
<sequence>MILKNKGMYLETVINNSLHALLKKGLLIQKVPINNSIINIENNVIKAKLEKNSFCDYIGIYNGIYLEFDAKETNKADFNLANIKKNQFEKLKLINNLNGIAFLIIYFHDYDSYFAVNYNQLSNFKIKKIPYEWFKNNSFELYFDNLVLDLTKYINRLINYNE</sequence>
<evidence type="ECO:0000256" key="2">
    <source>
        <dbReference type="ARBA" id="ARBA00004496"/>
    </source>
</evidence>
<evidence type="ECO:0000256" key="11">
    <source>
        <dbReference type="ARBA" id="ARBA00023204"/>
    </source>
</evidence>
<dbReference type="GO" id="GO:0003676">
    <property type="term" value="F:nucleic acid binding"/>
    <property type="evidence" value="ECO:0007669"/>
    <property type="project" value="InterPro"/>
</dbReference>
<evidence type="ECO:0000256" key="3">
    <source>
        <dbReference type="ARBA" id="ARBA00022490"/>
    </source>
</evidence>
<dbReference type="OrthoDB" id="9783592at2"/>
<comment type="subcellular location">
    <subcellularLocation>
        <location evidence="2">Cytoplasm</location>
    </subcellularLocation>
</comment>
<dbReference type="RefSeq" id="WP_156005977.1">
    <property type="nucleotide sequence ID" value="NZ_CP046276.1"/>
</dbReference>
<dbReference type="EMBL" id="CP046276">
    <property type="protein sequence ID" value="QGS51723.1"/>
    <property type="molecule type" value="Genomic_DNA"/>
</dbReference>
<keyword evidence="4" id="KW-0540">Nuclease</keyword>
<accession>A0A6I6CI45</accession>
<organism evidence="14 15">
    <name type="scientific">Spiroplasma tabanidicola</name>
    <dbReference type="NCBI Taxonomy" id="324079"/>
    <lineage>
        <taxon>Bacteria</taxon>
        <taxon>Bacillati</taxon>
        <taxon>Mycoplasmatota</taxon>
        <taxon>Mollicutes</taxon>
        <taxon>Entomoplasmatales</taxon>
        <taxon>Spiroplasmataceae</taxon>
        <taxon>Spiroplasma</taxon>
    </lineage>
</organism>
<keyword evidence="15" id="KW-1185">Reference proteome</keyword>
<evidence type="ECO:0000313" key="15">
    <source>
        <dbReference type="Proteomes" id="UP000424468"/>
    </source>
</evidence>
<dbReference type="AlphaFoldDB" id="A0A6I6CI45"/>
<gene>
    <name evidence="14" type="primary">recU</name>
    <name evidence="14" type="ORF">STABA_v1c03600</name>
</gene>
<evidence type="ECO:0000256" key="1">
    <source>
        <dbReference type="ARBA" id="ARBA00001946"/>
    </source>
</evidence>
<reference evidence="14 15" key="1">
    <citation type="submission" date="2019-11" db="EMBL/GenBank/DDBJ databases">
        <title>Complete genome sequence of Spiroplasma tabanidicola TAUS-1 (DSM 22603).</title>
        <authorList>
            <person name="Huang C.-T."/>
            <person name="Lin Y.-C."/>
            <person name="Kuo C.-H."/>
        </authorList>
    </citation>
    <scope>NUCLEOTIDE SEQUENCE [LARGE SCALE GENOMIC DNA]</scope>
    <source>
        <strain evidence="14 15">TAUS-1</strain>
    </source>
</reference>